<dbReference type="InterPro" id="IPR013785">
    <property type="entry name" value="Aldolase_TIM"/>
</dbReference>
<dbReference type="PANTHER" id="PTHR42966">
    <property type="entry name" value="N-ACETYLNEURAMINATE SYNTHASE"/>
    <property type="match status" value="1"/>
</dbReference>
<feature type="domain" description="AFP-like" evidence="1">
    <location>
        <begin position="279"/>
        <end position="337"/>
    </location>
</feature>
<keyword evidence="3" id="KW-1185">Reference proteome</keyword>
<dbReference type="Gene3D" id="3.90.1210.10">
    <property type="entry name" value="Antifreeze-like/N-acetylneuraminic acid synthase C-terminal domain"/>
    <property type="match status" value="1"/>
</dbReference>
<dbReference type="Gene3D" id="3.20.20.70">
    <property type="entry name" value="Aldolase class I"/>
    <property type="match status" value="1"/>
</dbReference>
<evidence type="ECO:0000259" key="1">
    <source>
        <dbReference type="PROSITE" id="PS50844"/>
    </source>
</evidence>
<name>A0A842HQU3_9BURK</name>
<dbReference type="EMBL" id="JACJUU010000010">
    <property type="protein sequence ID" value="MBC2770576.1"/>
    <property type="molecule type" value="Genomic_DNA"/>
</dbReference>
<dbReference type="SMART" id="SM00858">
    <property type="entry name" value="SAF"/>
    <property type="match status" value="1"/>
</dbReference>
<reference evidence="2 3" key="1">
    <citation type="submission" date="2020-08" db="EMBL/GenBank/DDBJ databases">
        <title>Paraeoetvoesia sp. YC-7-48 draft genome sequence.</title>
        <authorList>
            <person name="Yao L."/>
        </authorList>
    </citation>
    <scope>NUCLEOTIDE SEQUENCE [LARGE SCALE GENOMIC DNA]</scope>
    <source>
        <strain evidence="3">YC-7-48</strain>
    </source>
</reference>
<dbReference type="Pfam" id="PF03102">
    <property type="entry name" value="NeuB"/>
    <property type="match status" value="1"/>
</dbReference>
<gene>
    <name evidence="2" type="ORF">GTU67_11735</name>
</gene>
<dbReference type="InterPro" id="IPR013974">
    <property type="entry name" value="SAF"/>
</dbReference>
<dbReference type="InterPro" id="IPR006190">
    <property type="entry name" value="SAF_AFP_Neu5Ac"/>
</dbReference>
<dbReference type="SUPFAM" id="SSF51569">
    <property type="entry name" value="Aldolase"/>
    <property type="match status" value="1"/>
</dbReference>
<dbReference type="CDD" id="cd11615">
    <property type="entry name" value="SAF_NeuB_like"/>
    <property type="match status" value="1"/>
</dbReference>
<evidence type="ECO:0000313" key="2">
    <source>
        <dbReference type="EMBL" id="MBC2770576.1"/>
    </source>
</evidence>
<comment type="caution">
    <text evidence="2">The sequence shown here is derived from an EMBL/GenBank/DDBJ whole genome shotgun (WGS) entry which is preliminary data.</text>
</comment>
<dbReference type="InterPro" id="IPR057736">
    <property type="entry name" value="SAF_PseI/NeuA/NeuB"/>
</dbReference>
<organism evidence="2 3">
    <name type="scientific">Pusillimonas minor</name>
    <dbReference type="NCBI Taxonomy" id="2697024"/>
    <lineage>
        <taxon>Bacteria</taxon>
        <taxon>Pseudomonadati</taxon>
        <taxon>Pseudomonadota</taxon>
        <taxon>Betaproteobacteria</taxon>
        <taxon>Burkholderiales</taxon>
        <taxon>Alcaligenaceae</taxon>
        <taxon>Pusillimonas</taxon>
    </lineage>
</organism>
<dbReference type="PANTHER" id="PTHR42966:SF1">
    <property type="entry name" value="SIALIC ACID SYNTHASE"/>
    <property type="match status" value="1"/>
</dbReference>
<proteinExistence type="predicted"/>
<dbReference type="SUPFAM" id="SSF51269">
    <property type="entry name" value="AFP III-like domain"/>
    <property type="match status" value="1"/>
</dbReference>
<protein>
    <submittedName>
        <fullName evidence="2">N-acetylneuraminate synthase family protein</fullName>
    </submittedName>
</protein>
<dbReference type="InterPro" id="IPR036732">
    <property type="entry name" value="AFP_Neu5c_C_sf"/>
</dbReference>
<accession>A0A842HQU3</accession>
<dbReference type="GO" id="GO:0016051">
    <property type="term" value="P:carbohydrate biosynthetic process"/>
    <property type="evidence" value="ECO:0007669"/>
    <property type="project" value="InterPro"/>
</dbReference>
<dbReference type="GO" id="GO:0047444">
    <property type="term" value="F:N-acylneuraminate-9-phosphate synthase activity"/>
    <property type="evidence" value="ECO:0007669"/>
    <property type="project" value="TreeGrafter"/>
</dbReference>
<sequence>MLKNELNIGGTLVGGAAAPYVIAEVGSNFDKNLDKARKLIDVAKEVGADAVKFQLFRADTLYPNRDGLYDIFKSIELDAEWVPLLDKHAREQGLHFMASAFDMASVDVLEAVDTPAHKVASSETTNLGFLHKLASTGKPIIISTGMCDMVDVEEAVNACLGAGNNQVVLLQCGAMYPLPNEQVNLRVIQSLARRFNCPVGFSDHTLGQVAATTAVGLGATVFEKHYTLDKKGAGPDHFYALEPDELKSYIAAIREAHEALGSGEKQMLPKERELGRREGLYLARNMAKGETITPADIVVKRPAVGLRARYASAVVGATLTQAVEKDQPLNWDALSFGGAK</sequence>
<evidence type="ECO:0000313" key="3">
    <source>
        <dbReference type="Proteomes" id="UP000545386"/>
    </source>
</evidence>
<dbReference type="AlphaFoldDB" id="A0A842HQU3"/>
<dbReference type="InterPro" id="IPR013132">
    <property type="entry name" value="PseI/NeuA/B-like_N"/>
</dbReference>
<dbReference type="InterPro" id="IPR051690">
    <property type="entry name" value="PseI-like"/>
</dbReference>
<dbReference type="Proteomes" id="UP000545386">
    <property type="component" value="Unassembled WGS sequence"/>
</dbReference>
<dbReference type="PROSITE" id="PS50844">
    <property type="entry name" value="AFP_LIKE"/>
    <property type="match status" value="1"/>
</dbReference>
<dbReference type="Pfam" id="PF08666">
    <property type="entry name" value="SAF"/>
    <property type="match status" value="1"/>
</dbReference>
<dbReference type="RefSeq" id="WP_185780257.1">
    <property type="nucleotide sequence ID" value="NZ_JACJUU010000010.1"/>
</dbReference>